<evidence type="ECO:0000256" key="2">
    <source>
        <dbReference type="ARBA" id="ARBA00008954"/>
    </source>
</evidence>
<comment type="similarity">
    <text evidence="2 4">Belongs to the class-III pyridoxal-phosphate-dependent aminotransferase family.</text>
</comment>
<dbReference type="PANTHER" id="PTHR43094:SF1">
    <property type="entry name" value="AMINOTRANSFERASE CLASS-III"/>
    <property type="match status" value="1"/>
</dbReference>
<evidence type="ECO:0000256" key="1">
    <source>
        <dbReference type="ARBA" id="ARBA00001933"/>
    </source>
</evidence>
<dbReference type="Gene3D" id="3.40.640.10">
    <property type="entry name" value="Type I PLP-dependent aspartate aminotransferase-like (Major domain)"/>
    <property type="match status" value="1"/>
</dbReference>
<dbReference type="NCBIfam" id="NF004755">
    <property type="entry name" value="PRK06082.1"/>
    <property type="match status" value="1"/>
</dbReference>
<dbReference type="EMBL" id="LYPC01000014">
    <property type="protein sequence ID" value="OCT15350.1"/>
    <property type="molecule type" value="Genomic_DNA"/>
</dbReference>
<evidence type="ECO:0000313" key="6">
    <source>
        <dbReference type="Proteomes" id="UP000093309"/>
    </source>
</evidence>
<dbReference type="Proteomes" id="UP000093309">
    <property type="component" value="Unassembled WGS sequence"/>
</dbReference>
<evidence type="ECO:0000256" key="4">
    <source>
        <dbReference type="RuleBase" id="RU003560"/>
    </source>
</evidence>
<dbReference type="InterPro" id="IPR015422">
    <property type="entry name" value="PyrdxlP-dep_Trfase_small"/>
</dbReference>
<gene>
    <name evidence="5" type="ORF">A8709_14780</name>
</gene>
<dbReference type="InterPro" id="IPR005814">
    <property type="entry name" value="Aminotrans_3"/>
</dbReference>
<dbReference type="AlphaFoldDB" id="A0A1C1A4D8"/>
<dbReference type="InterPro" id="IPR015421">
    <property type="entry name" value="PyrdxlP-dep_Trfase_major"/>
</dbReference>
<dbReference type="PANTHER" id="PTHR43094">
    <property type="entry name" value="AMINOTRANSFERASE"/>
    <property type="match status" value="1"/>
</dbReference>
<keyword evidence="5" id="KW-0032">Aminotransferase</keyword>
<dbReference type="STRING" id="512399.A8709_14780"/>
<comment type="caution">
    <text evidence="5">The sequence shown here is derived from an EMBL/GenBank/DDBJ whole genome shotgun (WGS) entry which is preliminary data.</text>
</comment>
<dbReference type="OrthoDB" id="9807885at2"/>
<dbReference type="SUPFAM" id="SSF53383">
    <property type="entry name" value="PLP-dependent transferases"/>
    <property type="match status" value="1"/>
</dbReference>
<evidence type="ECO:0000313" key="5">
    <source>
        <dbReference type="EMBL" id="OCT15350.1"/>
    </source>
</evidence>
<dbReference type="InterPro" id="IPR015424">
    <property type="entry name" value="PyrdxlP-dep_Trfase"/>
</dbReference>
<accession>A0A1C1A4D8</accession>
<dbReference type="CDD" id="cd00610">
    <property type="entry name" value="OAT_like"/>
    <property type="match status" value="1"/>
</dbReference>
<dbReference type="PIRSF" id="PIRSF000521">
    <property type="entry name" value="Transaminase_4ab_Lys_Orn"/>
    <property type="match status" value="1"/>
</dbReference>
<sequence>MYEHKAYMKTEGDINLTDARRAWLNDQVDDAVRFILQEDEDVFLHQTLSSPCLNVLTACEGIYVEDAQGRRIMDFHGNNVHQLGFGHPDVIEAVKQQLDQLSFCTRRYTNVPAIELANKLVELTNGSLSRVLFAPGATSAIGMALKLARAVTGKYKTLSMWGAFHGASLDAISVGGEGAFRRGLGPLLPGAEHVIPFNSYRCVFGCQDEGHSLCLKPIEYVLEQDGEIGAVVVETIRNTDVQIPPISYYRRLRELCDKHGALLIVDETATGLGRTGTMFAYQHYGIEPDMMVLGKGLGGGVFPMAALLVKEELNKAQEMSIGHYTHEKSPVGAAAGLAAIRVIEENDLLAHANVMADLAKQRLKGMMEQYTIIGDIRQIGLLIAVELVTDRVTKEPAVRQAEQVMYDCLEHGLNFKVSKGNVLTLSPPLIITAEQLHAAFDILEASLAKVEHPLSIS</sequence>
<reference evidence="6" key="1">
    <citation type="submission" date="2016-05" db="EMBL/GenBank/DDBJ databases">
        <title>Paenibacillus oryzae. sp. nov., isolated from the rice root.</title>
        <authorList>
            <person name="Zhang J."/>
            <person name="Zhang X."/>
        </authorList>
    </citation>
    <scope>NUCLEOTIDE SEQUENCE [LARGE SCALE GENOMIC DNA]</scope>
    <source>
        <strain evidence="6">KCTC13222</strain>
    </source>
</reference>
<keyword evidence="5" id="KW-0808">Transferase</keyword>
<dbReference type="Pfam" id="PF00202">
    <property type="entry name" value="Aminotran_3"/>
    <property type="match status" value="1"/>
</dbReference>
<name>A0A1C1A4D8_9BACL</name>
<organism evidence="5 6">
    <name type="scientific">Paenibacillus pectinilyticus</name>
    <dbReference type="NCBI Taxonomy" id="512399"/>
    <lineage>
        <taxon>Bacteria</taxon>
        <taxon>Bacillati</taxon>
        <taxon>Bacillota</taxon>
        <taxon>Bacilli</taxon>
        <taxon>Bacillales</taxon>
        <taxon>Paenibacillaceae</taxon>
        <taxon>Paenibacillus</taxon>
    </lineage>
</organism>
<proteinExistence type="inferred from homology"/>
<dbReference type="FunFam" id="3.40.640.10:FF:000004">
    <property type="entry name" value="Acetylornithine aminotransferase"/>
    <property type="match status" value="1"/>
</dbReference>
<keyword evidence="6" id="KW-1185">Reference proteome</keyword>
<dbReference type="GO" id="GO:0008483">
    <property type="term" value="F:transaminase activity"/>
    <property type="evidence" value="ECO:0007669"/>
    <property type="project" value="UniProtKB-KW"/>
</dbReference>
<evidence type="ECO:0000256" key="3">
    <source>
        <dbReference type="ARBA" id="ARBA00022898"/>
    </source>
</evidence>
<keyword evidence="3 4" id="KW-0663">Pyridoxal phosphate</keyword>
<dbReference type="RefSeq" id="WP_065852261.1">
    <property type="nucleotide sequence ID" value="NZ_LYPC01000014.1"/>
</dbReference>
<dbReference type="Gene3D" id="3.90.1150.10">
    <property type="entry name" value="Aspartate Aminotransferase, domain 1"/>
    <property type="match status" value="1"/>
</dbReference>
<protein>
    <submittedName>
        <fullName evidence="5">4-aminobutyrate aminotransferase</fullName>
    </submittedName>
</protein>
<comment type="cofactor">
    <cofactor evidence="1">
        <name>pyridoxal 5'-phosphate</name>
        <dbReference type="ChEBI" id="CHEBI:597326"/>
    </cofactor>
</comment>
<dbReference type="GO" id="GO:0030170">
    <property type="term" value="F:pyridoxal phosphate binding"/>
    <property type="evidence" value="ECO:0007669"/>
    <property type="project" value="InterPro"/>
</dbReference>